<reference evidence="3" key="2">
    <citation type="submission" date="2015-01" db="EMBL/GenBank/DDBJ databases">
        <title>Evolutionary Origins and Diversification of the Mycorrhizal Mutualists.</title>
        <authorList>
            <consortium name="DOE Joint Genome Institute"/>
            <consortium name="Mycorrhizal Genomics Consortium"/>
            <person name="Kohler A."/>
            <person name="Kuo A."/>
            <person name="Nagy L.G."/>
            <person name="Floudas D."/>
            <person name="Copeland A."/>
            <person name="Barry K.W."/>
            <person name="Cichocki N."/>
            <person name="Veneault-Fourrey C."/>
            <person name="LaButti K."/>
            <person name="Lindquist E.A."/>
            <person name="Lipzen A."/>
            <person name="Lundell T."/>
            <person name="Morin E."/>
            <person name="Murat C."/>
            <person name="Riley R."/>
            <person name="Ohm R."/>
            <person name="Sun H."/>
            <person name="Tunlid A."/>
            <person name="Henrissat B."/>
            <person name="Grigoriev I.V."/>
            <person name="Hibbett D.S."/>
            <person name="Martin F."/>
        </authorList>
    </citation>
    <scope>NUCLEOTIDE SEQUENCE [LARGE SCALE GENOMIC DNA]</scope>
    <source>
        <strain evidence="3">ATCC 200175</strain>
    </source>
</reference>
<evidence type="ECO:0000313" key="3">
    <source>
        <dbReference type="Proteomes" id="UP000053647"/>
    </source>
</evidence>
<feature type="compositionally biased region" description="Basic and acidic residues" evidence="1">
    <location>
        <begin position="470"/>
        <end position="481"/>
    </location>
</feature>
<feature type="compositionally biased region" description="Basic and acidic residues" evidence="1">
    <location>
        <begin position="304"/>
        <end position="317"/>
    </location>
</feature>
<feature type="compositionally biased region" description="Polar residues" evidence="1">
    <location>
        <begin position="195"/>
        <end position="207"/>
    </location>
</feature>
<proteinExistence type="predicted"/>
<feature type="compositionally biased region" description="Pro residues" evidence="1">
    <location>
        <begin position="494"/>
        <end position="512"/>
    </location>
</feature>
<feature type="compositionally biased region" description="Polar residues" evidence="1">
    <location>
        <begin position="404"/>
        <end position="421"/>
    </location>
</feature>
<feature type="compositionally biased region" description="Basic and acidic residues" evidence="1">
    <location>
        <begin position="108"/>
        <end position="120"/>
    </location>
</feature>
<feature type="compositionally biased region" description="Polar residues" evidence="1">
    <location>
        <begin position="260"/>
        <end position="284"/>
    </location>
</feature>
<dbReference type="EMBL" id="KN819434">
    <property type="protein sequence ID" value="KIJ09802.1"/>
    <property type="molecule type" value="Genomic_DNA"/>
</dbReference>
<sequence length="512" mass="56122">MAYNEAADPSNPNARGAGTTKPAGRSYEPPNKLNEGEKGGEEDDMGEWASGIKTPSSNDDSGDEDVRHVTPLEGEEKYGQQLSGQVHETAMHLKTPRHELSATQPRRTPYDKTLNREGRGEAVSSDNKVEGSEDEWNASYRVNEGHRRRDEARNEATEVDRGDKGSENDQEMTNEGEGSHSPLPTTPNLPFRQPAHTSRQSTYQQCRDGQVPHTKTCRQRRDDDVEWSQGGVESRDRGSREAVDKDSEDDDHHHAHVEPQQPQTVSQTADIEATDTTDPNTTSARPAVPVGTSYGPPNESNDDSNARDQEEGKRDGEVVEGEDEKGGRVCESAALSSNDDGGDEDVRHVYVIPKPAPPSPNHVPPPPGERRPPPSVPLEGEEVDQQSSGHDNEMATHLEHPRQESSTPQPRRTLYDETSNGEGQGEAVSGDDEVEGSEDKQNTSYGVDEQRRQREKAGDEATGDEEGREVEERTNEGEEGRTSVQARTSTDMVKPPPAFHPPSAPSSPNHPE</sequence>
<feature type="compositionally biased region" description="Basic and acidic residues" evidence="1">
    <location>
        <begin position="390"/>
        <end position="403"/>
    </location>
</feature>
<dbReference type="HOGENOM" id="CLU_532205_0_0_1"/>
<dbReference type="Proteomes" id="UP000053647">
    <property type="component" value="Unassembled WGS sequence"/>
</dbReference>
<reference evidence="2 3" key="1">
    <citation type="submission" date="2014-06" db="EMBL/GenBank/DDBJ databases">
        <authorList>
            <consortium name="DOE Joint Genome Institute"/>
            <person name="Kuo A."/>
            <person name="Kohler A."/>
            <person name="Nagy L.G."/>
            <person name="Floudas D."/>
            <person name="Copeland A."/>
            <person name="Barry K.W."/>
            <person name="Cichocki N."/>
            <person name="Veneault-Fourrey C."/>
            <person name="LaButti K."/>
            <person name="Lindquist E.A."/>
            <person name="Lipzen A."/>
            <person name="Lundell T."/>
            <person name="Morin E."/>
            <person name="Murat C."/>
            <person name="Sun H."/>
            <person name="Tunlid A."/>
            <person name="Henrissat B."/>
            <person name="Grigoriev I.V."/>
            <person name="Hibbett D.S."/>
            <person name="Martin F."/>
            <person name="Nordberg H.P."/>
            <person name="Cantor M.N."/>
            <person name="Hua S.X."/>
        </authorList>
    </citation>
    <scope>NUCLEOTIDE SEQUENCE [LARGE SCALE GENOMIC DNA]</scope>
    <source>
        <strain evidence="2 3">ATCC 200175</strain>
    </source>
</reference>
<feature type="compositionally biased region" description="Basic and acidic residues" evidence="1">
    <location>
        <begin position="143"/>
        <end position="167"/>
    </location>
</feature>
<protein>
    <submittedName>
        <fullName evidence="2">Uncharacterized protein</fullName>
    </submittedName>
</protein>
<feature type="compositionally biased region" description="Pro residues" evidence="1">
    <location>
        <begin position="354"/>
        <end position="367"/>
    </location>
</feature>
<feature type="compositionally biased region" description="Basic and acidic residues" evidence="1">
    <location>
        <begin position="448"/>
        <end position="459"/>
    </location>
</feature>
<dbReference type="AlphaFoldDB" id="A0A0C9TPU8"/>
<feature type="compositionally biased region" description="Basic and acidic residues" evidence="1">
    <location>
        <begin position="233"/>
        <end position="257"/>
    </location>
</feature>
<feature type="region of interest" description="Disordered" evidence="1">
    <location>
        <begin position="1"/>
        <end position="512"/>
    </location>
</feature>
<evidence type="ECO:0000313" key="2">
    <source>
        <dbReference type="EMBL" id="KIJ09802.1"/>
    </source>
</evidence>
<organism evidence="2 3">
    <name type="scientific">Paxillus involutus ATCC 200175</name>
    <dbReference type="NCBI Taxonomy" id="664439"/>
    <lineage>
        <taxon>Eukaryota</taxon>
        <taxon>Fungi</taxon>
        <taxon>Dikarya</taxon>
        <taxon>Basidiomycota</taxon>
        <taxon>Agaricomycotina</taxon>
        <taxon>Agaricomycetes</taxon>
        <taxon>Agaricomycetidae</taxon>
        <taxon>Boletales</taxon>
        <taxon>Paxilineae</taxon>
        <taxon>Paxillaceae</taxon>
        <taxon>Paxillus</taxon>
    </lineage>
</organism>
<gene>
    <name evidence="2" type="ORF">PAXINDRAFT_17135</name>
</gene>
<name>A0A0C9TPU8_PAXIN</name>
<keyword evidence="3" id="KW-1185">Reference proteome</keyword>
<accession>A0A0C9TPU8</accession>
<feature type="compositionally biased region" description="Basic and acidic residues" evidence="1">
    <location>
        <begin position="64"/>
        <end position="78"/>
    </location>
</feature>
<evidence type="ECO:0000256" key="1">
    <source>
        <dbReference type="SAM" id="MobiDB-lite"/>
    </source>
</evidence>